<gene>
    <name evidence="10" type="ORF">R0H03_08045</name>
</gene>
<dbReference type="SUPFAM" id="SSF55874">
    <property type="entry name" value="ATPase domain of HSP90 chaperone/DNA topoisomerase II/histidine kinase"/>
    <property type="match status" value="1"/>
</dbReference>
<evidence type="ECO:0000256" key="6">
    <source>
        <dbReference type="ARBA" id="ARBA00022777"/>
    </source>
</evidence>
<protein>
    <recommendedName>
        <fullName evidence="3">histidine kinase</fullName>
        <ecNumber evidence="3">2.7.13.3</ecNumber>
    </recommendedName>
</protein>
<dbReference type="Pfam" id="PF00512">
    <property type="entry name" value="HisKA"/>
    <property type="match status" value="1"/>
</dbReference>
<dbReference type="CDD" id="cd00075">
    <property type="entry name" value="HATPase"/>
    <property type="match status" value="1"/>
</dbReference>
<dbReference type="SUPFAM" id="SSF55785">
    <property type="entry name" value="PYP-like sensor domain (PAS domain)"/>
    <property type="match status" value="1"/>
</dbReference>
<evidence type="ECO:0000256" key="8">
    <source>
        <dbReference type="SAM" id="Phobius"/>
    </source>
</evidence>
<dbReference type="InterPro" id="IPR003594">
    <property type="entry name" value="HATPase_dom"/>
</dbReference>
<keyword evidence="6" id="KW-0418">Kinase</keyword>
<dbReference type="SMART" id="SM00387">
    <property type="entry name" value="HATPase_c"/>
    <property type="match status" value="1"/>
</dbReference>
<evidence type="ECO:0000256" key="5">
    <source>
        <dbReference type="ARBA" id="ARBA00022679"/>
    </source>
</evidence>
<evidence type="ECO:0000313" key="11">
    <source>
        <dbReference type="Proteomes" id="UP001280415"/>
    </source>
</evidence>
<organism evidence="10 11">
    <name type="scientific">Pediococcus acidilactici</name>
    <dbReference type="NCBI Taxonomy" id="1254"/>
    <lineage>
        <taxon>Bacteria</taxon>
        <taxon>Bacillati</taxon>
        <taxon>Bacillota</taxon>
        <taxon>Bacilli</taxon>
        <taxon>Lactobacillales</taxon>
        <taxon>Lactobacillaceae</taxon>
        <taxon>Pediococcus</taxon>
        <taxon>Pediococcus acidilactici group</taxon>
    </lineage>
</organism>
<evidence type="ECO:0000256" key="4">
    <source>
        <dbReference type="ARBA" id="ARBA00022553"/>
    </source>
</evidence>
<dbReference type="GO" id="GO:0005524">
    <property type="term" value="F:ATP binding"/>
    <property type="evidence" value="ECO:0007669"/>
    <property type="project" value="UniProtKB-KW"/>
</dbReference>
<dbReference type="PRINTS" id="PR00344">
    <property type="entry name" value="BCTRLSENSOR"/>
</dbReference>
<comment type="caution">
    <text evidence="10">The sequence shown here is derived from an EMBL/GenBank/DDBJ whole genome shotgun (WGS) entry which is preliminary data.</text>
</comment>
<dbReference type="PANTHER" id="PTHR45453">
    <property type="entry name" value="PHOSPHATE REGULON SENSOR PROTEIN PHOR"/>
    <property type="match status" value="1"/>
</dbReference>
<keyword evidence="5" id="KW-0808">Transferase</keyword>
<dbReference type="GO" id="GO:0000155">
    <property type="term" value="F:phosphorelay sensor kinase activity"/>
    <property type="evidence" value="ECO:0007669"/>
    <property type="project" value="InterPro"/>
</dbReference>
<dbReference type="GO" id="GO:0016036">
    <property type="term" value="P:cellular response to phosphate starvation"/>
    <property type="evidence" value="ECO:0007669"/>
    <property type="project" value="TreeGrafter"/>
</dbReference>
<feature type="domain" description="Histidine kinase" evidence="9">
    <location>
        <begin position="249"/>
        <end position="462"/>
    </location>
</feature>
<comment type="subcellular location">
    <subcellularLocation>
        <location evidence="2">Membrane</location>
    </subcellularLocation>
</comment>
<dbReference type="GO" id="GO:0004721">
    <property type="term" value="F:phosphoprotein phosphatase activity"/>
    <property type="evidence" value="ECO:0007669"/>
    <property type="project" value="TreeGrafter"/>
</dbReference>
<dbReference type="AlphaFoldDB" id="A0AAW8YRD4"/>
<evidence type="ECO:0000256" key="2">
    <source>
        <dbReference type="ARBA" id="ARBA00004370"/>
    </source>
</evidence>
<evidence type="ECO:0000256" key="1">
    <source>
        <dbReference type="ARBA" id="ARBA00000085"/>
    </source>
</evidence>
<dbReference type="EMBL" id="JAWJAX010000010">
    <property type="protein sequence ID" value="MDV2911812.1"/>
    <property type="molecule type" value="Genomic_DNA"/>
</dbReference>
<dbReference type="Pfam" id="PF02518">
    <property type="entry name" value="HATPase_c"/>
    <property type="match status" value="1"/>
</dbReference>
<proteinExistence type="predicted"/>
<reference evidence="10" key="2">
    <citation type="submission" date="2023-10" db="EMBL/GenBank/DDBJ databases">
        <authorList>
            <person name="Khurajog B."/>
        </authorList>
    </citation>
    <scope>NUCLEOTIDE SEQUENCE</scope>
    <source>
        <strain evidence="10">BF14</strain>
    </source>
</reference>
<keyword evidence="4" id="KW-0597">Phosphoprotein</keyword>
<dbReference type="FunFam" id="1.10.287.130:FF:000001">
    <property type="entry name" value="Two-component sensor histidine kinase"/>
    <property type="match status" value="1"/>
</dbReference>
<accession>A0AAW8YRD4</accession>
<dbReference type="CDD" id="cd00082">
    <property type="entry name" value="HisKA"/>
    <property type="match status" value="1"/>
</dbReference>
<comment type="catalytic activity">
    <reaction evidence="1">
        <text>ATP + protein L-histidine = ADP + protein N-phospho-L-histidine.</text>
        <dbReference type="EC" id="2.7.13.3"/>
    </reaction>
</comment>
<keyword evidence="8" id="KW-0812">Transmembrane</keyword>
<reference evidence="10" key="1">
    <citation type="journal article" date="2023" name="PeerJ">
        <title>Selection and evaluation of lactic acid bacteria from chicken feces in Thailand as potential probiotics.</title>
        <authorList>
            <person name="Khurajog B."/>
            <person name="Disastra Y."/>
            <person name="Lawwyne L.D."/>
            <person name="Sirichokchatchawan W."/>
            <person name="Niyomtham W."/>
            <person name="Yindee J."/>
            <person name="Hampson D.J."/>
            <person name="Prapasarakul N."/>
        </authorList>
    </citation>
    <scope>NUCLEOTIDE SEQUENCE</scope>
    <source>
        <strain evidence="10">BF14</strain>
    </source>
</reference>
<name>A0AAW8YRD4_PEDAC</name>
<keyword evidence="8" id="KW-0472">Membrane</keyword>
<dbReference type="InterPro" id="IPR005467">
    <property type="entry name" value="His_kinase_dom"/>
</dbReference>
<evidence type="ECO:0000256" key="7">
    <source>
        <dbReference type="ARBA" id="ARBA00023012"/>
    </source>
</evidence>
<keyword evidence="10" id="KW-0547">Nucleotide-binding</keyword>
<keyword evidence="8" id="KW-1133">Transmembrane helix</keyword>
<evidence type="ECO:0000313" key="10">
    <source>
        <dbReference type="EMBL" id="MDV2911812.1"/>
    </source>
</evidence>
<evidence type="ECO:0000259" key="9">
    <source>
        <dbReference type="PROSITE" id="PS50109"/>
    </source>
</evidence>
<dbReference type="InterPro" id="IPR036097">
    <property type="entry name" value="HisK_dim/P_sf"/>
</dbReference>
<dbReference type="InterPro" id="IPR003661">
    <property type="entry name" value="HisK_dim/P_dom"/>
</dbReference>
<dbReference type="InterPro" id="IPR050351">
    <property type="entry name" value="BphY/WalK/GraS-like"/>
</dbReference>
<evidence type="ECO:0000256" key="3">
    <source>
        <dbReference type="ARBA" id="ARBA00012438"/>
    </source>
</evidence>
<feature type="transmembrane region" description="Helical" evidence="8">
    <location>
        <begin position="12"/>
        <end position="34"/>
    </location>
</feature>
<dbReference type="Gene3D" id="3.30.565.10">
    <property type="entry name" value="Histidine kinase-like ATPase, C-terminal domain"/>
    <property type="match status" value="1"/>
</dbReference>
<dbReference type="PROSITE" id="PS50109">
    <property type="entry name" value="HIS_KIN"/>
    <property type="match status" value="1"/>
</dbReference>
<dbReference type="SUPFAM" id="SSF47384">
    <property type="entry name" value="Homodimeric domain of signal transducing histidine kinase"/>
    <property type="match status" value="1"/>
</dbReference>
<dbReference type="Gene3D" id="3.30.450.20">
    <property type="entry name" value="PAS domain"/>
    <property type="match status" value="1"/>
</dbReference>
<dbReference type="RefSeq" id="WP_002829946.1">
    <property type="nucleotide sequence ID" value="NZ_CAKMCG010000011.1"/>
</dbReference>
<keyword evidence="7" id="KW-0902">Two-component regulatory system</keyword>
<dbReference type="PANTHER" id="PTHR45453:SF1">
    <property type="entry name" value="PHOSPHATE REGULON SENSOR PROTEIN PHOR"/>
    <property type="match status" value="1"/>
</dbReference>
<dbReference type="InterPro" id="IPR035965">
    <property type="entry name" value="PAS-like_dom_sf"/>
</dbReference>
<dbReference type="InterPro" id="IPR036890">
    <property type="entry name" value="HATPase_C_sf"/>
</dbReference>
<dbReference type="Proteomes" id="UP001280415">
    <property type="component" value="Unassembled WGS sequence"/>
</dbReference>
<dbReference type="InterPro" id="IPR004358">
    <property type="entry name" value="Sig_transdc_His_kin-like_C"/>
</dbReference>
<sequence length="462" mass="52791">MSSSQKKGIRKTIQFGLASLIGNAFMAFLVYKLIVKENPRVTRVDMTLMIAVILLITVIEVIVFWSNQKNIIERQHQFRINLEETIKGNKVPKIYLDPDDPFYKLSKAVNEISKHERHQIHELTNQQNELKAIMDNLPVGVLVINRHRELQVANTYAINRLGITALDIPHPYTLDVRNQELRNLVDQVFQSRQSVTKTLELEDGGQSHIFETNVVYSPKVHHKFEIIVLLYDVTESVRSKRIEQDFVNNASHELRTPITSIAGFAETLLEGAKDDPETLDNFLNIIKSESDKLVRLADDILTMSQVKNEPKNWKKVNLYAYVEQQFHMLQNNLQEMQLTVENKIPETTMETVVENDLFQITKNLITNAISYNRHGGKIKVEYASHHDSWELSVSDTGIGIPLDQSERVFERFYRVNNAVKGGTGLGLAIVKEAVVDMGGSVRIESDDDDSGTTVVVRFKRRV</sequence>
<dbReference type="Gene3D" id="1.10.287.130">
    <property type="match status" value="1"/>
</dbReference>
<dbReference type="SMART" id="SM00388">
    <property type="entry name" value="HisKA"/>
    <property type="match status" value="1"/>
</dbReference>
<dbReference type="GO" id="GO:0005886">
    <property type="term" value="C:plasma membrane"/>
    <property type="evidence" value="ECO:0007669"/>
    <property type="project" value="TreeGrafter"/>
</dbReference>
<keyword evidence="10" id="KW-0067">ATP-binding</keyword>
<feature type="transmembrane region" description="Helical" evidence="8">
    <location>
        <begin position="46"/>
        <end position="65"/>
    </location>
</feature>
<dbReference type="EC" id="2.7.13.3" evidence="3"/>